<evidence type="ECO:0000313" key="2">
    <source>
        <dbReference type="EMBL" id="KKY15272.1"/>
    </source>
</evidence>
<protein>
    <submittedName>
        <fullName evidence="2">Uncharacterized protein</fullName>
    </submittedName>
</protein>
<proteinExistence type="predicted"/>
<feature type="region of interest" description="Disordered" evidence="1">
    <location>
        <begin position="234"/>
        <end position="254"/>
    </location>
</feature>
<sequence length="289" mass="33056">MAASLTMPPVERDWTQLLDQRIDLIHFTINQGDSQLMKAVFAQDQSSTVDHPASFYDQAKALGPEAFERGSNVIRDLEHRALETNKRIKGDTDKIRESMEELANNGDNNNNPEEWERNIDENIDRLQETSYDQLEELRNFGKKKIHELPSHLRRHGAYAFMGAISGIFVFRDNAETFLKVALDDVNSWYQQPEAKVKEFDDITQRWYEGSRNTTKGWFGGAHLLRGVAPLAHAARRHHGRRHRHGRRNGPADNLPEIKDIATKLQCMGLDSFTIVRKGNGWALEIDSPA</sequence>
<reference evidence="2 3" key="2">
    <citation type="submission" date="2015-05" db="EMBL/GenBank/DDBJ databases">
        <title>Distinctive expansion of gene families associated with plant cell wall degradation and secondary metabolism in the genomes of grapevine trunk pathogens.</title>
        <authorList>
            <person name="Lawrence D.P."/>
            <person name="Travadon R."/>
            <person name="Rolshausen P.E."/>
            <person name="Baumgartner K."/>
        </authorList>
    </citation>
    <scope>NUCLEOTIDE SEQUENCE [LARGE SCALE GENOMIC DNA]</scope>
    <source>
        <strain evidence="2">DS831</strain>
    </source>
</reference>
<dbReference type="Proteomes" id="UP000034182">
    <property type="component" value="Unassembled WGS sequence"/>
</dbReference>
<dbReference type="EMBL" id="LAQI01000198">
    <property type="protein sequence ID" value="KKY15272.1"/>
    <property type="molecule type" value="Genomic_DNA"/>
</dbReference>
<dbReference type="AlphaFoldDB" id="A0A0G2DWH7"/>
<gene>
    <name evidence="2" type="ORF">UCDDS831_g07732</name>
</gene>
<accession>A0A0G2DWH7</accession>
<reference evidence="2 3" key="1">
    <citation type="submission" date="2015-03" db="EMBL/GenBank/DDBJ databases">
        <authorList>
            <person name="Morales-Cruz A."/>
            <person name="Amrine K.C."/>
            <person name="Cantu D."/>
        </authorList>
    </citation>
    <scope>NUCLEOTIDE SEQUENCE [LARGE SCALE GENOMIC DNA]</scope>
    <source>
        <strain evidence="2">DS831</strain>
    </source>
</reference>
<name>A0A0G2DWH7_9PEZI</name>
<feature type="compositionally biased region" description="Basic residues" evidence="1">
    <location>
        <begin position="234"/>
        <end position="247"/>
    </location>
</feature>
<organism evidence="2 3">
    <name type="scientific">Diplodia seriata</name>
    <dbReference type="NCBI Taxonomy" id="420778"/>
    <lineage>
        <taxon>Eukaryota</taxon>
        <taxon>Fungi</taxon>
        <taxon>Dikarya</taxon>
        <taxon>Ascomycota</taxon>
        <taxon>Pezizomycotina</taxon>
        <taxon>Dothideomycetes</taxon>
        <taxon>Dothideomycetes incertae sedis</taxon>
        <taxon>Botryosphaeriales</taxon>
        <taxon>Botryosphaeriaceae</taxon>
        <taxon>Diplodia</taxon>
    </lineage>
</organism>
<comment type="caution">
    <text evidence="2">The sequence shown here is derived from an EMBL/GenBank/DDBJ whole genome shotgun (WGS) entry which is preliminary data.</text>
</comment>
<evidence type="ECO:0000256" key="1">
    <source>
        <dbReference type="SAM" id="MobiDB-lite"/>
    </source>
</evidence>
<evidence type="ECO:0000313" key="3">
    <source>
        <dbReference type="Proteomes" id="UP000034182"/>
    </source>
</evidence>